<reference evidence="1" key="1">
    <citation type="submission" date="2018-02" db="EMBL/GenBank/DDBJ databases">
        <title>Rhizophora mucronata_Transcriptome.</title>
        <authorList>
            <person name="Meera S.P."/>
            <person name="Sreeshan A."/>
            <person name="Augustine A."/>
        </authorList>
    </citation>
    <scope>NUCLEOTIDE SEQUENCE</scope>
    <source>
        <tissue evidence="1">Leaf</tissue>
    </source>
</reference>
<organism evidence="1">
    <name type="scientific">Rhizophora mucronata</name>
    <name type="common">Asiatic mangrove</name>
    <dbReference type="NCBI Taxonomy" id="61149"/>
    <lineage>
        <taxon>Eukaryota</taxon>
        <taxon>Viridiplantae</taxon>
        <taxon>Streptophyta</taxon>
        <taxon>Embryophyta</taxon>
        <taxon>Tracheophyta</taxon>
        <taxon>Spermatophyta</taxon>
        <taxon>Magnoliopsida</taxon>
        <taxon>eudicotyledons</taxon>
        <taxon>Gunneridae</taxon>
        <taxon>Pentapetalae</taxon>
        <taxon>rosids</taxon>
        <taxon>fabids</taxon>
        <taxon>Malpighiales</taxon>
        <taxon>Rhizophoraceae</taxon>
        <taxon>Rhizophora</taxon>
    </lineage>
</organism>
<sequence length="41" mass="4820">MKLFQHCRGNFSTAQLLKKLEGVRRTIRFPSNKNSIKKSQK</sequence>
<proteinExistence type="predicted"/>
<name>A0A2P2IMI4_RHIMU</name>
<evidence type="ECO:0000313" key="1">
    <source>
        <dbReference type="EMBL" id="MBW82440.1"/>
    </source>
</evidence>
<protein>
    <submittedName>
        <fullName evidence="1">Uncharacterized protein</fullName>
    </submittedName>
</protein>
<accession>A0A2P2IMI4</accession>
<dbReference type="AlphaFoldDB" id="A0A2P2IMI4"/>
<dbReference type="EMBL" id="GGEC01001957">
    <property type="protein sequence ID" value="MBW82440.1"/>
    <property type="molecule type" value="Transcribed_RNA"/>
</dbReference>